<name>A0ABV7PY59_9ACTN</name>
<evidence type="ECO:0008006" key="4">
    <source>
        <dbReference type="Google" id="ProtNLM"/>
    </source>
</evidence>
<sequence length="44" mass="5064">MITGEELTSDERAELDELRKTVRRQAQELEVLGKAATWFADRSL</sequence>
<protein>
    <recommendedName>
        <fullName evidence="4">Transposase</fullName>
    </recommendedName>
</protein>
<evidence type="ECO:0000313" key="2">
    <source>
        <dbReference type="EMBL" id="MFC3492263.1"/>
    </source>
</evidence>
<evidence type="ECO:0000256" key="1">
    <source>
        <dbReference type="SAM" id="Coils"/>
    </source>
</evidence>
<feature type="coiled-coil region" evidence="1">
    <location>
        <begin position="8"/>
        <end position="35"/>
    </location>
</feature>
<accession>A0ABV7PY59</accession>
<keyword evidence="1" id="KW-0175">Coiled coil</keyword>
<dbReference type="Proteomes" id="UP001595712">
    <property type="component" value="Unassembled WGS sequence"/>
</dbReference>
<organism evidence="2 3">
    <name type="scientific">Glycomyces rhizosphaerae</name>
    <dbReference type="NCBI Taxonomy" id="2054422"/>
    <lineage>
        <taxon>Bacteria</taxon>
        <taxon>Bacillati</taxon>
        <taxon>Actinomycetota</taxon>
        <taxon>Actinomycetes</taxon>
        <taxon>Glycomycetales</taxon>
        <taxon>Glycomycetaceae</taxon>
        <taxon>Glycomyces</taxon>
    </lineage>
</organism>
<evidence type="ECO:0000313" key="3">
    <source>
        <dbReference type="Proteomes" id="UP001595712"/>
    </source>
</evidence>
<gene>
    <name evidence="2" type="ORF">ACFO8M_07185</name>
</gene>
<dbReference type="RefSeq" id="WP_387972566.1">
    <property type="nucleotide sequence ID" value="NZ_JBHRWO010000007.1"/>
</dbReference>
<proteinExistence type="predicted"/>
<comment type="caution">
    <text evidence="2">The sequence shown here is derived from an EMBL/GenBank/DDBJ whole genome shotgun (WGS) entry which is preliminary data.</text>
</comment>
<keyword evidence="3" id="KW-1185">Reference proteome</keyword>
<dbReference type="EMBL" id="JBHRWO010000007">
    <property type="protein sequence ID" value="MFC3492263.1"/>
    <property type="molecule type" value="Genomic_DNA"/>
</dbReference>
<reference evidence="3" key="1">
    <citation type="journal article" date="2019" name="Int. J. Syst. Evol. Microbiol.">
        <title>The Global Catalogue of Microorganisms (GCM) 10K type strain sequencing project: providing services to taxonomists for standard genome sequencing and annotation.</title>
        <authorList>
            <consortium name="The Broad Institute Genomics Platform"/>
            <consortium name="The Broad Institute Genome Sequencing Center for Infectious Disease"/>
            <person name="Wu L."/>
            <person name="Ma J."/>
        </authorList>
    </citation>
    <scope>NUCLEOTIDE SEQUENCE [LARGE SCALE GENOMIC DNA]</scope>
    <source>
        <strain evidence="3">CGMCC 4.7396</strain>
    </source>
</reference>